<accession>A0A1L7XSG9</accession>
<dbReference type="Gene3D" id="1.10.8.60">
    <property type="match status" value="1"/>
</dbReference>
<feature type="region of interest" description="Disordered" evidence="3">
    <location>
        <begin position="143"/>
        <end position="199"/>
    </location>
</feature>
<feature type="compositionally biased region" description="Polar residues" evidence="3">
    <location>
        <begin position="40"/>
        <end position="51"/>
    </location>
</feature>
<dbReference type="GO" id="GO:0005737">
    <property type="term" value="C:cytoplasm"/>
    <property type="evidence" value="ECO:0007669"/>
    <property type="project" value="TreeGrafter"/>
</dbReference>
<dbReference type="Gene3D" id="3.40.50.300">
    <property type="entry name" value="P-loop containing nucleotide triphosphate hydrolases"/>
    <property type="match status" value="1"/>
</dbReference>
<feature type="compositionally biased region" description="Basic and acidic residues" evidence="3">
    <location>
        <begin position="167"/>
        <end position="180"/>
    </location>
</feature>
<dbReference type="Pfam" id="PF10431">
    <property type="entry name" value="ClpB_D2-small"/>
    <property type="match status" value="1"/>
</dbReference>
<dbReference type="STRING" id="576137.A0A1L7XSG9"/>
<keyword evidence="7" id="KW-1185">Reference proteome</keyword>
<dbReference type="InterPro" id="IPR050130">
    <property type="entry name" value="ClpA_ClpB"/>
</dbReference>
<dbReference type="Proteomes" id="UP000184330">
    <property type="component" value="Unassembled WGS sequence"/>
</dbReference>
<dbReference type="GO" id="GO:0005524">
    <property type="term" value="F:ATP binding"/>
    <property type="evidence" value="ECO:0007669"/>
    <property type="project" value="UniProtKB-KW"/>
</dbReference>
<keyword evidence="2" id="KW-0067">ATP-binding</keyword>
<evidence type="ECO:0000256" key="2">
    <source>
        <dbReference type="ARBA" id="ARBA00022840"/>
    </source>
</evidence>
<evidence type="ECO:0000313" key="7">
    <source>
        <dbReference type="Proteomes" id="UP000184330"/>
    </source>
</evidence>
<dbReference type="GO" id="GO:0016887">
    <property type="term" value="F:ATP hydrolysis activity"/>
    <property type="evidence" value="ECO:0007669"/>
    <property type="project" value="InterPro"/>
</dbReference>
<feature type="domain" description="Clp ATPase C-terminal" evidence="5">
    <location>
        <begin position="569"/>
        <end position="615"/>
    </location>
</feature>
<dbReference type="EMBL" id="FJOG01000049">
    <property type="protein sequence ID" value="CZR67994.1"/>
    <property type="molecule type" value="Genomic_DNA"/>
</dbReference>
<dbReference type="GO" id="GO:0034605">
    <property type="term" value="P:cellular response to heat"/>
    <property type="evidence" value="ECO:0007669"/>
    <property type="project" value="TreeGrafter"/>
</dbReference>
<evidence type="ECO:0000256" key="1">
    <source>
        <dbReference type="ARBA" id="ARBA00022741"/>
    </source>
</evidence>
<dbReference type="SUPFAM" id="SSF52540">
    <property type="entry name" value="P-loop containing nucleoside triphosphate hydrolases"/>
    <property type="match status" value="1"/>
</dbReference>
<feature type="domain" description="ATPase AAA-type core" evidence="4">
    <location>
        <begin position="397"/>
        <end position="506"/>
    </location>
</feature>
<evidence type="ECO:0000259" key="5">
    <source>
        <dbReference type="Pfam" id="PF10431"/>
    </source>
</evidence>
<dbReference type="InterPro" id="IPR027417">
    <property type="entry name" value="P-loop_NTPase"/>
</dbReference>
<name>A0A1L7XSG9_9HELO</name>
<protein>
    <submittedName>
        <fullName evidence="6">Uncharacterized protein</fullName>
    </submittedName>
</protein>
<feature type="region of interest" description="Disordered" evidence="3">
    <location>
        <begin position="18"/>
        <end position="67"/>
    </location>
</feature>
<evidence type="ECO:0000256" key="3">
    <source>
        <dbReference type="SAM" id="MobiDB-lite"/>
    </source>
</evidence>
<reference evidence="6 7" key="1">
    <citation type="submission" date="2016-03" db="EMBL/GenBank/DDBJ databases">
        <authorList>
            <person name="Ploux O."/>
        </authorList>
    </citation>
    <scope>NUCLEOTIDE SEQUENCE [LARGE SCALE GENOMIC DNA]</scope>
    <source>
        <strain evidence="6 7">UAMH 11012</strain>
    </source>
</reference>
<evidence type="ECO:0000259" key="4">
    <source>
        <dbReference type="Pfam" id="PF00004"/>
    </source>
</evidence>
<sequence length="673" mass="74046">MPLLGSIKDSEVIASPFNSSLPVAKQSLDPTEIPVAPRSDTPQSISPRSITPQPPRTPDINGTSHLPQLPVTQSAMLSGQAYLRAPNLVDASESETTIFPSRHGVNHVIEPPAAKKVPLPPPPGSFPDLPKVFPSAAKDGAVTGACSLTQPPPTLSPPTVSLSQDPPDERSFPSPDEKWDFTLPTTNLPPGDPSFSPEEGRQSLFSLRRLVSGLQNGIQNENLRYYLTFFDERVVRREFGASLRGFPSIFYAVARNDEKILRTWVGYGGDVNANEPRTGIPLLAFTILRTLSSNEDTTTVLMTLLSLGADVSVLPRVLYFPCIDDPVDKLPRNLWHVDFKDPTKGPSSRQGQFTRVHDATALLGAKHFLISQSSATQTVSNTLIKRMALPTSKPLVMAFTGPSGHGKTELAKQMGDLLSLEIERVDCTEMKHETDLFGPEWPYIGHEKGSPLNNFLSRMNKKRYIVFLDTFEKTTTEVRNALLVPVATIGDTYHLSEIWVFATNTADNTILDFCEVNKSELFELYDPVRKNALILDLTTRTKKQLKSEFGKLLESVQVSGKRLVGNVVLELERDGAICKLIADEGYDPDQGARSLQNAVESKIGDALVQAYLDEEGRIDDSLPMTKYRVSLARNGTLLVVKVTHNTEEEDLDDAGDQGFPMLKLLSMLNAHKV</sequence>
<organism evidence="6 7">
    <name type="scientific">Phialocephala subalpina</name>
    <dbReference type="NCBI Taxonomy" id="576137"/>
    <lineage>
        <taxon>Eukaryota</taxon>
        <taxon>Fungi</taxon>
        <taxon>Dikarya</taxon>
        <taxon>Ascomycota</taxon>
        <taxon>Pezizomycotina</taxon>
        <taxon>Leotiomycetes</taxon>
        <taxon>Helotiales</taxon>
        <taxon>Mollisiaceae</taxon>
        <taxon>Phialocephala</taxon>
        <taxon>Phialocephala fortinii species complex</taxon>
    </lineage>
</organism>
<dbReference type="PRINTS" id="PR00300">
    <property type="entry name" value="CLPPROTEASEA"/>
</dbReference>
<dbReference type="OrthoDB" id="47330at2759"/>
<dbReference type="PANTHER" id="PTHR11638:SF18">
    <property type="entry name" value="HEAT SHOCK PROTEIN 104"/>
    <property type="match status" value="1"/>
</dbReference>
<dbReference type="InterPro" id="IPR003959">
    <property type="entry name" value="ATPase_AAA_core"/>
</dbReference>
<dbReference type="PANTHER" id="PTHR11638">
    <property type="entry name" value="ATP-DEPENDENT CLP PROTEASE"/>
    <property type="match status" value="1"/>
</dbReference>
<dbReference type="InterPro" id="IPR001270">
    <property type="entry name" value="ClpA/B"/>
</dbReference>
<dbReference type="Pfam" id="PF00004">
    <property type="entry name" value="AAA"/>
    <property type="match status" value="1"/>
</dbReference>
<gene>
    <name evidence="6" type="ORF">PAC_17893</name>
</gene>
<dbReference type="InterPro" id="IPR019489">
    <property type="entry name" value="Clp_ATPase_C"/>
</dbReference>
<proteinExistence type="predicted"/>
<evidence type="ECO:0000313" key="6">
    <source>
        <dbReference type="EMBL" id="CZR67994.1"/>
    </source>
</evidence>
<keyword evidence="1" id="KW-0547">Nucleotide-binding</keyword>
<dbReference type="AlphaFoldDB" id="A0A1L7XSG9"/>